<gene>
    <name evidence="3" type="ORF">AMOR_56420</name>
</gene>
<evidence type="ECO:0000256" key="2">
    <source>
        <dbReference type="SAM" id="SignalP"/>
    </source>
</evidence>
<feature type="region of interest" description="Disordered" evidence="1">
    <location>
        <begin position="43"/>
        <end position="92"/>
    </location>
</feature>
<feature type="compositionally biased region" description="Basic and acidic residues" evidence="1">
    <location>
        <begin position="59"/>
        <end position="92"/>
    </location>
</feature>
<feature type="signal peptide" evidence="2">
    <location>
        <begin position="1"/>
        <end position="20"/>
    </location>
</feature>
<name>A0ABM7X4A6_9BACT</name>
<organism evidence="3 4">
    <name type="scientific">Anaeromyxobacter oryzae</name>
    <dbReference type="NCBI Taxonomy" id="2918170"/>
    <lineage>
        <taxon>Bacteria</taxon>
        <taxon>Pseudomonadati</taxon>
        <taxon>Myxococcota</taxon>
        <taxon>Myxococcia</taxon>
        <taxon>Myxococcales</taxon>
        <taxon>Cystobacterineae</taxon>
        <taxon>Anaeromyxobacteraceae</taxon>
        <taxon>Anaeromyxobacter</taxon>
    </lineage>
</organism>
<evidence type="ECO:0000256" key="1">
    <source>
        <dbReference type="SAM" id="MobiDB-lite"/>
    </source>
</evidence>
<evidence type="ECO:0000313" key="4">
    <source>
        <dbReference type="Proteomes" id="UP001162891"/>
    </source>
</evidence>
<evidence type="ECO:0000313" key="3">
    <source>
        <dbReference type="EMBL" id="BDG06646.1"/>
    </source>
</evidence>
<dbReference type="EMBL" id="AP025591">
    <property type="protein sequence ID" value="BDG06646.1"/>
    <property type="molecule type" value="Genomic_DNA"/>
</dbReference>
<feature type="chain" id="PRO_5045038841" evidence="2">
    <location>
        <begin position="21"/>
        <end position="92"/>
    </location>
</feature>
<keyword evidence="4" id="KW-1185">Reference proteome</keyword>
<dbReference type="RefSeq" id="WP_248357104.1">
    <property type="nucleotide sequence ID" value="NZ_AP025591.1"/>
</dbReference>
<accession>A0ABM7X4A6</accession>
<proteinExistence type="predicted"/>
<protein>
    <submittedName>
        <fullName evidence="3">Uncharacterized protein</fullName>
    </submittedName>
</protein>
<sequence>MIARLIALSLSAGFTTIAFANDLPPYAGSHDDASYGDATHATFGVELPRPDDTTVVGSRYDDTSYARPARDARAEQRSETRLPRRDDCKCRS</sequence>
<keyword evidence="2" id="KW-0732">Signal</keyword>
<reference evidence="4" key="1">
    <citation type="journal article" date="2022" name="Int. J. Syst. Evol. Microbiol.">
        <title>Anaeromyxobacter oryzae sp. nov., Anaeromyxobacter diazotrophicus sp. nov. and Anaeromyxobacter paludicola sp. nov., isolated from paddy soils.</title>
        <authorList>
            <person name="Itoh H."/>
            <person name="Xu Z."/>
            <person name="Mise K."/>
            <person name="Masuda Y."/>
            <person name="Ushijima N."/>
            <person name="Hayakawa C."/>
            <person name="Shiratori Y."/>
            <person name="Senoo K."/>
        </authorList>
    </citation>
    <scope>NUCLEOTIDE SEQUENCE [LARGE SCALE GENOMIC DNA]</scope>
    <source>
        <strain evidence="4">Red232</strain>
    </source>
</reference>
<dbReference type="Proteomes" id="UP001162891">
    <property type="component" value="Chromosome"/>
</dbReference>